<feature type="transmembrane region" description="Helical" evidence="7">
    <location>
        <begin position="503"/>
        <end position="528"/>
    </location>
</feature>
<comment type="subcellular location">
    <subcellularLocation>
        <location evidence="1">Membrane</location>
        <topology evidence="1">Multi-pass membrane protein</topology>
    </subcellularLocation>
</comment>
<evidence type="ECO:0000256" key="7">
    <source>
        <dbReference type="SAM" id="Phobius"/>
    </source>
</evidence>
<feature type="domain" description="Ion transport" evidence="8">
    <location>
        <begin position="360"/>
        <end position="537"/>
    </location>
</feature>
<dbReference type="GO" id="GO:0016020">
    <property type="term" value="C:membrane"/>
    <property type="evidence" value="ECO:0007669"/>
    <property type="project" value="UniProtKB-SubCell"/>
</dbReference>
<keyword evidence="3 7" id="KW-1133">Transmembrane helix</keyword>
<dbReference type="EMBL" id="JBEHCU010005586">
    <property type="protein sequence ID" value="KAL1399340.1"/>
    <property type="molecule type" value="Genomic_DNA"/>
</dbReference>
<reference evidence="9 10" key="1">
    <citation type="submission" date="2024-05" db="EMBL/GenBank/DDBJ databases">
        <title>Culex pipiens pipiens assembly and annotation.</title>
        <authorList>
            <person name="Alout H."/>
            <person name="Durand T."/>
        </authorList>
    </citation>
    <scope>NUCLEOTIDE SEQUENCE [LARGE SCALE GENOMIC DNA]</scope>
    <source>
        <strain evidence="9">HA-2024</strain>
        <tissue evidence="9">Whole body</tissue>
    </source>
</reference>
<dbReference type="FunFam" id="1.10.287.70:FF:000370">
    <property type="entry name" value="Sodium channel protein 60E"/>
    <property type="match status" value="1"/>
</dbReference>
<evidence type="ECO:0000259" key="8">
    <source>
        <dbReference type="Pfam" id="PF00520"/>
    </source>
</evidence>
<keyword evidence="5" id="KW-0175">Coiled coil</keyword>
<dbReference type="Pfam" id="PF00520">
    <property type="entry name" value="Ion_trans"/>
    <property type="match status" value="2"/>
</dbReference>
<dbReference type="PANTHER" id="PTHR10037:SF62">
    <property type="entry name" value="SODIUM CHANNEL PROTEIN 60E"/>
    <property type="match status" value="1"/>
</dbReference>
<comment type="caution">
    <text evidence="9">The sequence shown here is derived from an EMBL/GenBank/DDBJ whole genome shotgun (WGS) entry which is preliminary data.</text>
</comment>
<sequence length="1414" mass="157892">MIIKMIAKGFILNKYTYLRNPWNWLDFVVITSGYATIALDVGNLAGLRTFRVLRALKTVSIMPGLKTIINALLHSFKQLAEVMTLTIFCLMVFALFALQVYMGELRNKCVKNVPEGWNVTHEEWQMWANDTDNWIIDDEGLPMLCGNLTGARHCPTAVVALSYEEEAEITNEERRKDLIDHRDDSTFSFDPASLNVKQLSKQQRKKLDARKGVLLASYSRKKTRRRKGKDKAGGGGSNGNSNSKSRSVTPSPSPSPRHSIVRPQALALQRLQTTAVPTPPPPPAQHQHQNPNTLHPLGVHYRGQLLPSSRQASSNASEGGPNRESSLDDSGVVDDHEEQDVVTGTELAMHPALVEVVALSKDFFSCGWNIFDLIIVSASLLDLIFELMEGLTVLRGLRLLRVLKLAQSWTTMKVLLSIIISTIGALGNLTFVLVIVIYIFAVIGMQLFSKDYTPDKFAPDPVPRWNFNDFFHSFMMIFRILCGEWIEPLWDCMRAEEEQGASTCFAIFLPALVMGNFMVLNLFLALLLNSFNSEELKSKKEEVGEDSKLARSFERIRSIVRKKRNANKEKNENESNTRLEQLVNEIVIKQREEKQKYTAALKDSAIVLPGEFRSMVVVPGGGTITSGGGVIGGAGPIYSHSYQESLALGNVPNDELCYEIPLKDRPLRTISGSQETVSQMDDRQLPDDNVQSVVAAPVQMTDVERKILQQMSSGFGTQQSKDEPTVTESLELRALNPISSSEIDPNEQSIHIPYDEAYLQYQKSLLNRSPSYRKSLDKTSSRTSSAHSLATSLAKCHSPLVQEVLNAGSTYLRNSNISLIQTPTQTQTVVPRREDNHFLVADRKSSLDKSITASPPQPASQPISQQRSPSTSSSMRKAVLAANRLSDHSLNTLSIDQDELLNQMNLKDELLNCEQKELFQFLNDEFDSSNNYFSETVGYSSAIVEADTESLLLNSKKEDIIYSPDRKISNGSLKSNLSSISNSIFQALENRRGGSICGSLDKQQMPQRPMISVDNGSLLSRPDSDDKEPLVKTSEFDDIIHSFDTELKSLKSLSLGRSHSQTEPPTSPERERRNSDTITCPSKAVMEEVVRLRRPKSSTVCNYRSSKDNNNTHGNNTSDNDSNTCNNNPRTSTGNDSNSSNTDSNTQRSEASKRRSLEKQRNITDEEFNMGLEIKKLCDQLQAPFAAAQQDKQFLTPGLDPPTTSNNNNNISTIPIVFRRKNDFHSSFDRIKRLSLIERVEEGNEDEKATVPKVSSEKLPRKNLSKDRLETLSLKSSYSVENCEKPIGENTRQIGISIQEFQRNIAQENGGQTTIVEPPKAPLKKTVTYGETSRQDSSAQPTPKRTPYKTYESDAPLNLAGKPWHCLVSYVDDITVGGRRNSQGVYDDPMAFPSFGRRKAPKIPQDCFPQKCYE</sequence>
<feature type="compositionally biased region" description="Polar residues" evidence="6">
    <location>
        <begin position="1329"/>
        <end position="1343"/>
    </location>
</feature>
<feature type="compositionally biased region" description="Low complexity" evidence="6">
    <location>
        <begin position="850"/>
        <end position="874"/>
    </location>
</feature>
<dbReference type="PANTHER" id="PTHR10037">
    <property type="entry name" value="VOLTAGE-GATED CATION CHANNEL CALCIUM AND SODIUM"/>
    <property type="match status" value="1"/>
</dbReference>
<feature type="coiled-coil region" evidence="5">
    <location>
        <begin position="556"/>
        <end position="585"/>
    </location>
</feature>
<feature type="transmembrane region" description="Helical" evidence="7">
    <location>
        <begin position="24"/>
        <end position="47"/>
    </location>
</feature>
<dbReference type="Proteomes" id="UP001562425">
    <property type="component" value="Unassembled WGS sequence"/>
</dbReference>
<feature type="region of interest" description="Disordered" evidence="6">
    <location>
        <begin position="1099"/>
        <end position="1164"/>
    </location>
</feature>
<proteinExistence type="predicted"/>
<dbReference type="InterPro" id="IPR027359">
    <property type="entry name" value="Volt_channel_dom_sf"/>
</dbReference>
<dbReference type="Gene3D" id="1.20.120.350">
    <property type="entry name" value="Voltage-gated potassium channels. Chain C"/>
    <property type="match status" value="2"/>
</dbReference>
<dbReference type="InterPro" id="IPR005821">
    <property type="entry name" value="Ion_trans_dom"/>
</dbReference>
<feature type="compositionally biased region" description="Low complexity" evidence="6">
    <location>
        <begin position="239"/>
        <end position="259"/>
    </location>
</feature>
<name>A0ABD1DI08_CULPP</name>
<evidence type="ECO:0000256" key="1">
    <source>
        <dbReference type="ARBA" id="ARBA00004141"/>
    </source>
</evidence>
<feature type="region of interest" description="Disordered" evidence="6">
    <location>
        <begin position="1309"/>
        <end position="1350"/>
    </location>
</feature>
<keyword evidence="10" id="KW-1185">Reference proteome</keyword>
<feature type="compositionally biased region" description="Acidic residues" evidence="6">
    <location>
        <begin position="331"/>
        <end position="340"/>
    </location>
</feature>
<feature type="compositionally biased region" description="Basic and acidic residues" evidence="6">
    <location>
        <begin position="1150"/>
        <end position="1164"/>
    </location>
</feature>
<organism evidence="9 10">
    <name type="scientific">Culex pipiens pipiens</name>
    <name type="common">Northern house mosquito</name>
    <dbReference type="NCBI Taxonomy" id="38569"/>
    <lineage>
        <taxon>Eukaryota</taxon>
        <taxon>Metazoa</taxon>
        <taxon>Ecdysozoa</taxon>
        <taxon>Arthropoda</taxon>
        <taxon>Hexapoda</taxon>
        <taxon>Insecta</taxon>
        <taxon>Pterygota</taxon>
        <taxon>Neoptera</taxon>
        <taxon>Endopterygota</taxon>
        <taxon>Diptera</taxon>
        <taxon>Nematocera</taxon>
        <taxon>Culicoidea</taxon>
        <taxon>Culicidae</taxon>
        <taxon>Culicinae</taxon>
        <taxon>Culicini</taxon>
        <taxon>Culex</taxon>
        <taxon>Culex</taxon>
    </lineage>
</organism>
<feature type="region of interest" description="Disordered" evidence="6">
    <location>
        <begin position="1054"/>
        <end position="1086"/>
    </location>
</feature>
<evidence type="ECO:0000256" key="4">
    <source>
        <dbReference type="ARBA" id="ARBA00023136"/>
    </source>
</evidence>
<evidence type="ECO:0000256" key="5">
    <source>
        <dbReference type="SAM" id="Coils"/>
    </source>
</evidence>
<feature type="region of interest" description="Disordered" evidence="6">
    <location>
        <begin position="194"/>
        <end position="259"/>
    </location>
</feature>
<keyword evidence="2 7" id="KW-0812">Transmembrane</keyword>
<accession>A0ABD1DI08</accession>
<feature type="region of interest" description="Disordered" evidence="6">
    <location>
        <begin position="274"/>
        <end position="341"/>
    </location>
</feature>
<feature type="domain" description="Ion transport" evidence="8">
    <location>
        <begin position="1"/>
        <end position="122"/>
    </location>
</feature>
<gene>
    <name evidence="9" type="ORF">pipiens_008282</name>
</gene>
<protein>
    <recommendedName>
        <fullName evidence="8">Ion transport domain-containing protein</fullName>
    </recommendedName>
</protein>
<feature type="region of interest" description="Disordered" evidence="6">
    <location>
        <begin position="996"/>
        <end position="1030"/>
    </location>
</feature>
<dbReference type="InterPro" id="IPR043203">
    <property type="entry name" value="VGCC_Ca_Na"/>
</dbReference>
<evidence type="ECO:0000256" key="3">
    <source>
        <dbReference type="ARBA" id="ARBA00022989"/>
    </source>
</evidence>
<evidence type="ECO:0000313" key="9">
    <source>
        <dbReference type="EMBL" id="KAL1399340.1"/>
    </source>
</evidence>
<evidence type="ECO:0000256" key="2">
    <source>
        <dbReference type="ARBA" id="ARBA00022692"/>
    </source>
</evidence>
<dbReference type="Gene3D" id="1.10.287.70">
    <property type="match status" value="1"/>
</dbReference>
<feature type="region of interest" description="Disordered" evidence="6">
    <location>
        <begin position="844"/>
        <end position="876"/>
    </location>
</feature>
<keyword evidence="4 7" id="KW-0472">Membrane</keyword>
<feature type="transmembrane region" description="Helical" evidence="7">
    <location>
        <begin position="82"/>
        <end position="102"/>
    </location>
</feature>
<dbReference type="SUPFAM" id="SSF81324">
    <property type="entry name" value="Voltage-gated potassium channels"/>
    <property type="match status" value="2"/>
</dbReference>
<feature type="non-terminal residue" evidence="9">
    <location>
        <position position="1414"/>
    </location>
</feature>
<feature type="transmembrane region" description="Helical" evidence="7">
    <location>
        <begin position="414"/>
        <end position="445"/>
    </location>
</feature>
<evidence type="ECO:0000313" key="10">
    <source>
        <dbReference type="Proteomes" id="UP001562425"/>
    </source>
</evidence>
<feature type="transmembrane region" description="Helical" evidence="7">
    <location>
        <begin position="370"/>
        <end position="394"/>
    </location>
</feature>
<evidence type="ECO:0000256" key="6">
    <source>
        <dbReference type="SAM" id="MobiDB-lite"/>
    </source>
</evidence>
<feature type="compositionally biased region" description="Basic residues" evidence="6">
    <location>
        <begin position="219"/>
        <end position="229"/>
    </location>
</feature>
<feature type="compositionally biased region" description="Polar residues" evidence="6">
    <location>
        <begin position="306"/>
        <end position="317"/>
    </location>
</feature>
<feature type="compositionally biased region" description="Low complexity" evidence="6">
    <location>
        <begin position="1108"/>
        <end position="1146"/>
    </location>
</feature>